<sequence>MAASIQIILRKRPNSEGLYPLAIRITKDRHSTYKYLGHYIDIEDWDDKNKLVKESHYNSEKLNELIQIKLNEAQKRMVSLQAKDRDATAFFIKKEIYKPSKKSNFF</sequence>
<reference evidence="2" key="1">
    <citation type="submission" date="2022-11" db="EMBL/GenBank/DDBJ databases">
        <title>High-quality draft genome sequence of Galbibacter sp. strain CMA-7.</title>
        <authorList>
            <person name="Wei L."/>
            <person name="Dong C."/>
            <person name="Shao Z."/>
        </authorList>
    </citation>
    <scope>NUCLEOTIDE SEQUENCE</scope>
    <source>
        <strain evidence="2">CMA-7</strain>
    </source>
</reference>
<evidence type="ECO:0000259" key="1">
    <source>
        <dbReference type="Pfam" id="PF17293"/>
    </source>
</evidence>
<dbReference type="EMBL" id="JAPMUA010000007">
    <property type="protein sequence ID" value="MDG3587633.1"/>
    <property type="molecule type" value="Genomic_DNA"/>
</dbReference>
<dbReference type="RefSeq" id="WP_277901139.1">
    <property type="nucleotide sequence ID" value="NZ_JAPMUA010000007.1"/>
</dbReference>
<dbReference type="Proteomes" id="UP001153642">
    <property type="component" value="Unassembled WGS sequence"/>
</dbReference>
<dbReference type="GO" id="GO:0003677">
    <property type="term" value="F:DNA binding"/>
    <property type="evidence" value="ECO:0007669"/>
    <property type="project" value="UniProtKB-KW"/>
</dbReference>
<evidence type="ECO:0000313" key="2">
    <source>
        <dbReference type="EMBL" id="MDG3587633.1"/>
    </source>
</evidence>
<protein>
    <submittedName>
        <fullName evidence="2">Arm DNA-binding domain-containing protein</fullName>
    </submittedName>
</protein>
<dbReference type="Pfam" id="PF17293">
    <property type="entry name" value="Arm-DNA-bind_5"/>
    <property type="match status" value="1"/>
</dbReference>
<feature type="domain" description="Arm DNA-binding" evidence="1">
    <location>
        <begin position="7"/>
        <end position="89"/>
    </location>
</feature>
<dbReference type="InterPro" id="IPR035386">
    <property type="entry name" value="Arm-DNA-bind_5"/>
</dbReference>
<gene>
    <name evidence="2" type="ORF">OSR52_17375</name>
</gene>
<accession>A0ABT6FWJ7</accession>
<organism evidence="2 3">
    <name type="scientific">Galbibacter pacificus</name>
    <dbReference type="NCBI Taxonomy" id="2996052"/>
    <lineage>
        <taxon>Bacteria</taxon>
        <taxon>Pseudomonadati</taxon>
        <taxon>Bacteroidota</taxon>
        <taxon>Flavobacteriia</taxon>
        <taxon>Flavobacteriales</taxon>
        <taxon>Flavobacteriaceae</taxon>
        <taxon>Galbibacter</taxon>
    </lineage>
</organism>
<evidence type="ECO:0000313" key="3">
    <source>
        <dbReference type="Proteomes" id="UP001153642"/>
    </source>
</evidence>
<name>A0ABT6FWJ7_9FLAO</name>
<comment type="caution">
    <text evidence="2">The sequence shown here is derived from an EMBL/GenBank/DDBJ whole genome shotgun (WGS) entry which is preliminary data.</text>
</comment>
<keyword evidence="3" id="KW-1185">Reference proteome</keyword>
<proteinExistence type="predicted"/>
<keyword evidence="2" id="KW-0238">DNA-binding</keyword>